<evidence type="ECO:0000313" key="13">
    <source>
        <dbReference type="EMBL" id="EJF46364.1"/>
    </source>
</evidence>
<evidence type="ECO:0000256" key="4">
    <source>
        <dbReference type="ARBA" id="ARBA00022475"/>
    </source>
</evidence>
<dbReference type="PANTHER" id="PTHR43553:SF23">
    <property type="entry name" value="ABC TRANSPORTER ATP-BINDING COMPONENT"/>
    <property type="match status" value="1"/>
</dbReference>
<comment type="similarity">
    <text evidence="2">Belongs to the ABC transporter superfamily.</text>
</comment>
<evidence type="ECO:0000256" key="7">
    <source>
        <dbReference type="ARBA" id="ARBA00022840"/>
    </source>
</evidence>
<comment type="subcellular location">
    <subcellularLocation>
        <location evidence="1">Cell membrane</location>
        <topology evidence="1">Peripheral membrane protein</topology>
    </subcellularLocation>
</comment>
<dbReference type="GO" id="GO:0043190">
    <property type="term" value="C:ATP-binding cassette (ABC) transporter complex"/>
    <property type="evidence" value="ECO:0007669"/>
    <property type="project" value="TreeGrafter"/>
</dbReference>
<keyword evidence="5" id="KW-0677">Repeat</keyword>
<dbReference type="PANTHER" id="PTHR43553">
    <property type="entry name" value="HEAVY METAL TRANSPORTER"/>
    <property type="match status" value="1"/>
</dbReference>
<evidence type="ECO:0000256" key="10">
    <source>
        <dbReference type="ARBA" id="ARBA00025157"/>
    </source>
</evidence>
<proteinExistence type="inferred from homology"/>
<feature type="compositionally biased region" description="Polar residues" evidence="11">
    <location>
        <begin position="301"/>
        <end position="325"/>
    </location>
</feature>
<dbReference type="RefSeq" id="WP_008730751.1">
    <property type="nucleotide sequence ID" value="NZ_AKFT01000065.1"/>
</dbReference>
<accession>J0NGY8</accession>
<dbReference type="Gene3D" id="3.40.50.300">
    <property type="entry name" value="P-loop containing nucleotide triphosphate hydrolases"/>
    <property type="match status" value="2"/>
</dbReference>
<gene>
    <name evidence="13" type="ORF">HMPREF1318_0156</name>
</gene>
<feature type="compositionally biased region" description="Polar residues" evidence="11">
    <location>
        <begin position="29"/>
        <end position="41"/>
    </location>
</feature>
<dbReference type="GO" id="GO:0042626">
    <property type="term" value="F:ATPase-coupled transmembrane transporter activity"/>
    <property type="evidence" value="ECO:0007669"/>
    <property type="project" value="TreeGrafter"/>
</dbReference>
<evidence type="ECO:0000256" key="8">
    <source>
        <dbReference type="ARBA" id="ARBA00022967"/>
    </source>
</evidence>
<evidence type="ECO:0000256" key="1">
    <source>
        <dbReference type="ARBA" id="ARBA00004202"/>
    </source>
</evidence>
<evidence type="ECO:0000256" key="3">
    <source>
        <dbReference type="ARBA" id="ARBA00022448"/>
    </source>
</evidence>
<feature type="domain" description="ABC transporter" evidence="12">
    <location>
        <begin position="33"/>
        <end position="277"/>
    </location>
</feature>
<dbReference type="SUPFAM" id="SSF52540">
    <property type="entry name" value="P-loop containing nucleoside triphosphate hydrolases"/>
    <property type="match status" value="2"/>
</dbReference>
<dbReference type="eggNOG" id="COG1129">
    <property type="taxonomic scope" value="Bacteria"/>
</dbReference>
<keyword evidence="9" id="KW-0472">Membrane</keyword>
<dbReference type="InterPro" id="IPR003593">
    <property type="entry name" value="AAA+_ATPase"/>
</dbReference>
<evidence type="ECO:0000256" key="9">
    <source>
        <dbReference type="ARBA" id="ARBA00023136"/>
    </source>
</evidence>
<name>J0NGY8_9ACTO</name>
<feature type="region of interest" description="Disordered" evidence="11">
    <location>
        <begin position="296"/>
        <end position="325"/>
    </location>
</feature>
<organism evidence="13 14">
    <name type="scientific">Actinomyces massiliensis F0489</name>
    <dbReference type="NCBI Taxonomy" id="1125718"/>
    <lineage>
        <taxon>Bacteria</taxon>
        <taxon>Bacillati</taxon>
        <taxon>Actinomycetota</taxon>
        <taxon>Actinomycetes</taxon>
        <taxon>Actinomycetales</taxon>
        <taxon>Actinomycetaceae</taxon>
        <taxon>Actinomyces</taxon>
    </lineage>
</organism>
<keyword evidence="4" id="KW-1003">Cell membrane</keyword>
<dbReference type="CDD" id="cd03225">
    <property type="entry name" value="ABC_cobalt_CbiO_domain1"/>
    <property type="match status" value="1"/>
</dbReference>
<dbReference type="EMBL" id="AKFT01000065">
    <property type="protein sequence ID" value="EJF46364.1"/>
    <property type="molecule type" value="Genomic_DNA"/>
</dbReference>
<dbReference type="Pfam" id="PF00005">
    <property type="entry name" value="ABC_tran"/>
    <property type="match status" value="2"/>
</dbReference>
<evidence type="ECO:0000256" key="11">
    <source>
        <dbReference type="SAM" id="MobiDB-lite"/>
    </source>
</evidence>
<dbReference type="AlphaFoldDB" id="J0NGY8"/>
<evidence type="ECO:0000256" key="2">
    <source>
        <dbReference type="ARBA" id="ARBA00005417"/>
    </source>
</evidence>
<feature type="domain" description="ABC transporter" evidence="12">
    <location>
        <begin position="331"/>
        <end position="535"/>
    </location>
</feature>
<dbReference type="InterPro" id="IPR015856">
    <property type="entry name" value="ABC_transpr_CbiO/EcfA_su"/>
</dbReference>
<protein>
    <submittedName>
        <fullName evidence="13">ABC transporter, ATP-binding protein</fullName>
    </submittedName>
</protein>
<dbReference type="GO" id="GO:0005524">
    <property type="term" value="F:ATP binding"/>
    <property type="evidence" value="ECO:0007669"/>
    <property type="project" value="UniProtKB-KW"/>
</dbReference>
<dbReference type="InterPro" id="IPR050095">
    <property type="entry name" value="ECF_ABC_transporter_ATP-bd"/>
</dbReference>
<evidence type="ECO:0000256" key="5">
    <source>
        <dbReference type="ARBA" id="ARBA00022737"/>
    </source>
</evidence>
<dbReference type="SMART" id="SM00382">
    <property type="entry name" value="AAA"/>
    <property type="match status" value="2"/>
</dbReference>
<dbReference type="PROSITE" id="PS50893">
    <property type="entry name" value="ABC_TRANSPORTER_2"/>
    <property type="match status" value="2"/>
</dbReference>
<dbReference type="Proteomes" id="UP000002941">
    <property type="component" value="Unassembled WGS sequence"/>
</dbReference>
<dbReference type="PATRIC" id="fig|1125718.3.peg.924"/>
<evidence type="ECO:0000313" key="14">
    <source>
        <dbReference type="Proteomes" id="UP000002941"/>
    </source>
</evidence>
<dbReference type="GO" id="GO:0016887">
    <property type="term" value="F:ATP hydrolysis activity"/>
    <property type="evidence" value="ECO:0007669"/>
    <property type="project" value="InterPro"/>
</dbReference>
<keyword evidence="6" id="KW-0547">Nucleotide-binding</keyword>
<evidence type="ECO:0000256" key="6">
    <source>
        <dbReference type="ARBA" id="ARBA00022741"/>
    </source>
</evidence>
<keyword evidence="8" id="KW-1278">Translocase</keyword>
<keyword evidence="14" id="KW-1185">Reference proteome</keyword>
<reference evidence="13 14" key="1">
    <citation type="submission" date="2012-05" db="EMBL/GenBank/DDBJ databases">
        <authorList>
            <person name="Harkins D.M."/>
            <person name="Madupu R."/>
            <person name="Durkin A.S."/>
            <person name="Torralba M."/>
            <person name="Methe B."/>
            <person name="Sutton G.G."/>
            <person name="Nelson K.E."/>
        </authorList>
    </citation>
    <scope>NUCLEOTIDE SEQUENCE [LARGE SCALE GENOMIC DNA]</scope>
    <source>
        <strain evidence="13 14">F0489</strain>
    </source>
</reference>
<dbReference type="InterPro" id="IPR027417">
    <property type="entry name" value="P-loop_NTPase"/>
</dbReference>
<feature type="region of interest" description="Disordered" evidence="11">
    <location>
        <begin position="17"/>
        <end position="49"/>
    </location>
</feature>
<comment type="function">
    <text evidence="10">Probably part of an ABC transporter complex. Responsible for energy coupling to the transport system.</text>
</comment>
<dbReference type="InterPro" id="IPR003439">
    <property type="entry name" value="ABC_transporter-like_ATP-bd"/>
</dbReference>
<sequence>MADAMIDIDHVSFAYGSEGATETPDDANTAGTVRTTNSESTESAEDSENTAVLGLKDVSLRVQPGECVLLCGASGCGKSTLLRLINGLVPNFHPGILTGSVVVANVDASASPLDVTGREVATVFQNPRTQFFTSDVRSELAFGPENFGMNPDVIRSRLMEAARRTGIEDLLNANLFRLSGGQKQLVACASSMVVKPQVHLFDEPTSNLSSESVALLRKVLLDLHASGATMVIAEHRLSYLRDIVDRVILLDGGRIVREMPAAHLWAMSEQERTDLGLRALRPVTPMQPSLVLHAEDEGSEKNGQGSTAHTTDDTSTQNAQDDATTRNARGLVLENLRFSYGSHQVLNIPRLELPRGRVTALVGPNGAGKSTLTRVLVGLERARGTIRLDGRIIRSKERTKLGYVVMQDVHRQLFGAEVREELTLGIPSKDLDDDRVDRILIDHGLTDVAERHPMSLSGGQKQRLVVAAAQMVDKEIYVFDEPSSGLDYRHLHSTARTIRDLAEADKVIVIVTHDEELLAACADHVVKIQPLTRSL</sequence>
<comment type="caution">
    <text evidence="13">The sequence shown here is derived from an EMBL/GenBank/DDBJ whole genome shotgun (WGS) entry which is preliminary data.</text>
</comment>
<keyword evidence="7 13" id="KW-0067">ATP-binding</keyword>
<keyword evidence="3" id="KW-0813">Transport</keyword>
<evidence type="ECO:0000259" key="12">
    <source>
        <dbReference type="PROSITE" id="PS50893"/>
    </source>
</evidence>